<evidence type="ECO:0000256" key="2">
    <source>
        <dbReference type="ARBA" id="ARBA00004050"/>
    </source>
</evidence>
<evidence type="ECO:0000313" key="17">
    <source>
        <dbReference type="Proteomes" id="UP000251800"/>
    </source>
</evidence>
<evidence type="ECO:0000256" key="9">
    <source>
        <dbReference type="ARBA" id="ARBA00022692"/>
    </source>
</evidence>
<dbReference type="RefSeq" id="WP_109720482.1">
    <property type="nucleotide sequence ID" value="NZ_QEQK01000008.1"/>
</dbReference>
<dbReference type="GO" id="GO:0020037">
    <property type="term" value="F:heme binding"/>
    <property type="evidence" value="ECO:0007669"/>
    <property type="project" value="InterPro"/>
</dbReference>
<evidence type="ECO:0000256" key="11">
    <source>
        <dbReference type="ARBA" id="ARBA00022982"/>
    </source>
</evidence>
<reference evidence="16 17" key="1">
    <citation type="submission" date="2018-05" db="EMBL/GenBank/DDBJ databases">
        <title>Abyssibacter profundi OUC007T gen. nov., sp. nov, a marine bacterium isolated from seawater of the Mariana Trench.</title>
        <authorList>
            <person name="Zhou S."/>
        </authorList>
    </citation>
    <scope>NUCLEOTIDE SEQUENCE [LARGE SCALE GENOMIC DNA]</scope>
    <source>
        <strain evidence="16 17">OUC007</strain>
    </source>
</reference>
<keyword evidence="17" id="KW-1185">Reference proteome</keyword>
<evidence type="ECO:0000256" key="8">
    <source>
        <dbReference type="ARBA" id="ARBA00022617"/>
    </source>
</evidence>
<comment type="subcellular location">
    <subcellularLocation>
        <location evidence="3">Membrane</location>
        <topology evidence="3">Multi-pass membrane protein</topology>
    </subcellularLocation>
</comment>
<proteinExistence type="predicted"/>
<evidence type="ECO:0000256" key="13">
    <source>
        <dbReference type="ARBA" id="ARBA00023004"/>
    </source>
</evidence>
<dbReference type="EMBL" id="QEQK01000008">
    <property type="protein sequence ID" value="PWN55872.1"/>
    <property type="molecule type" value="Genomic_DNA"/>
</dbReference>
<dbReference type="UniPathway" id="UPA00223"/>
<accession>A0A363UKB8</accession>
<organism evidence="16 17">
    <name type="scientific">Abyssibacter profundi</name>
    <dbReference type="NCBI Taxonomy" id="2182787"/>
    <lineage>
        <taxon>Bacteria</taxon>
        <taxon>Pseudomonadati</taxon>
        <taxon>Pseudomonadota</taxon>
        <taxon>Gammaproteobacteria</taxon>
        <taxon>Chromatiales</taxon>
        <taxon>Oceanococcaceae</taxon>
        <taxon>Abyssibacter</taxon>
    </lineage>
</organism>
<keyword evidence="9 15" id="KW-0812">Transmembrane</keyword>
<keyword evidence="13" id="KW-0408">Iron</keyword>
<dbReference type="Pfam" id="PF01127">
    <property type="entry name" value="Sdh_cyt"/>
    <property type="match status" value="1"/>
</dbReference>
<evidence type="ECO:0000256" key="5">
    <source>
        <dbReference type="ARBA" id="ARBA00019425"/>
    </source>
</evidence>
<dbReference type="OrthoDB" id="9809280at2"/>
<keyword evidence="10" id="KW-0479">Metal-binding</keyword>
<protein>
    <recommendedName>
        <fullName evidence="5">Succinate dehydrogenase hydrophobic membrane anchor subunit</fullName>
    </recommendedName>
</protein>
<keyword evidence="11" id="KW-0249">Electron transport</keyword>
<dbReference type="NCBIfam" id="TIGR02968">
    <property type="entry name" value="succ_dehyd_anc"/>
    <property type="match status" value="1"/>
</dbReference>
<evidence type="ECO:0000256" key="10">
    <source>
        <dbReference type="ARBA" id="ARBA00022723"/>
    </source>
</evidence>
<evidence type="ECO:0000256" key="7">
    <source>
        <dbReference type="ARBA" id="ARBA00022532"/>
    </source>
</evidence>
<gene>
    <name evidence="16" type="primary">sdhD</name>
    <name evidence="16" type="ORF">DEH80_10675</name>
</gene>
<name>A0A363UKB8_9GAMM</name>
<dbReference type="GO" id="GO:0016020">
    <property type="term" value="C:membrane"/>
    <property type="evidence" value="ECO:0007669"/>
    <property type="project" value="UniProtKB-SubCell"/>
</dbReference>
<dbReference type="GO" id="GO:0046872">
    <property type="term" value="F:metal ion binding"/>
    <property type="evidence" value="ECO:0007669"/>
    <property type="project" value="UniProtKB-KW"/>
</dbReference>
<evidence type="ECO:0000256" key="3">
    <source>
        <dbReference type="ARBA" id="ARBA00004141"/>
    </source>
</evidence>
<dbReference type="SUPFAM" id="SSF81343">
    <property type="entry name" value="Fumarate reductase respiratory complex transmembrane subunits"/>
    <property type="match status" value="1"/>
</dbReference>
<dbReference type="AlphaFoldDB" id="A0A363UKB8"/>
<comment type="cofactor">
    <cofactor evidence="1">
        <name>heme</name>
        <dbReference type="ChEBI" id="CHEBI:30413"/>
    </cofactor>
</comment>
<dbReference type="InterPro" id="IPR034804">
    <property type="entry name" value="SQR/QFR_C/D"/>
</dbReference>
<comment type="function">
    <text evidence="2">Membrane-anchoring subunit of succinate dehydrogenase (SDH).</text>
</comment>
<keyword evidence="12 15" id="KW-1133">Transmembrane helix</keyword>
<keyword evidence="7" id="KW-0816">Tricarboxylic acid cycle</keyword>
<comment type="pathway">
    <text evidence="4">Carbohydrate metabolism; tricarboxylic acid cycle.</text>
</comment>
<sequence>MSLQSPIGRARGLGSAKQGLHHWWMQRITAVLLVPLTLWFVFSVASLIGGGYEATVAWVSAPWVAVALVIYFATLFYHAQLGVQVVIEDYIHGPTTKLVSMYLMKLAHLVLAVAAIFAVVRIALG</sequence>
<evidence type="ECO:0000256" key="1">
    <source>
        <dbReference type="ARBA" id="ARBA00001971"/>
    </source>
</evidence>
<evidence type="ECO:0000313" key="16">
    <source>
        <dbReference type="EMBL" id="PWN55872.1"/>
    </source>
</evidence>
<feature type="transmembrane region" description="Helical" evidence="15">
    <location>
        <begin position="99"/>
        <end position="124"/>
    </location>
</feature>
<feature type="transmembrane region" description="Helical" evidence="15">
    <location>
        <begin position="28"/>
        <end position="49"/>
    </location>
</feature>
<dbReference type="Proteomes" id="UP000251800">
    <property type="component" value="Unassembled WGS sequence"/>
</dbReference>
<keyword evidence="8" id="KW-0349">Heme</keyword>
<evidence type="ECO:0000256" key="14">
    <source>
        <dbReference type="ARBA" id="ARBA00023136"/>
    </source>
</evidence>
<dbReference type="InterPro" id="IPR014312">
    <property type="entry name" value="Succ_DH_anchor"/>
</dbReference>
<dbReference type="GO" id="GO:0006099">
    <property type="term" value="P:tricarboxylic acid cycle"/>
    <property type="evidence" value="ECO:0007669"/>
    <property type="project" value="UniProtKB-UniPathway"/>
</dbReference>
<evidence type="ECO:0000256" key="6">
    <source>
        <dbReference type="ARBA" id="ARBA00022448"/>
    </source>
</evidence>
<evidence type="ECO:0000256" key="4">
    <source>
        <dbReference type="ARBA" id="ARBA00005163"/>
    </source>
</evidence>
<comment type="caution">
    <text evidence="16">The sequence shown here is derived from an EMBL/GenBank/DDBJ whole genome shotgun (WGS) entry which is preliminary data.</text>
</comment>
<keyword evidence="14 15" id="KW-0472">Membrane</keyword>
<keyword evidence="6" id="KW-0813">Transport</keyword>
<dbReference type="Gene3D" id="1.20.1300.10">
    <property type="entry name" value="Fumarate reductase/succinate dehydrogenase, transmembrane subunit"/>
    <property type="match status" value="1"/>
</dbReference>
<dbReference type="CDD" id="cd03495">
    <property type="entry name" value="SQR_TypeC_SdhD_like"/>
    <property type="match status" value="1"/>
</dbReference>
<feature type="transmembrane region" description="Helical" evidence="15">
    <location>
        <begin position="56"/>
        <end position="79"/>
    </location>
</feature>
<dbReference type="InterPro" id="IPR000701">
    <property type="entry name" value="SuccDH_FuR_B_TM-su"/>
</dbReference>
<evidence type="ECO:0000256" key="12">
    <source>
        <dbReference type="ARBA" id="ARBA00022989"/>
    </source>
</evidence>
<evidence type="ECO:0000256" key="15">
    <source>
        <dbReference type="SAM" id="Phobius"/>
    </source>
</evidence>